<evidence type="ECO:0000313" key="6">
    <source>
        <dbReference type="EMBL" id="PFH49898.1"/>
    </source>
</evidence>
<sequence length="776" mass="86735">MVAKASPLPSAHPPLGTRIDSGTLELVEVLGVGGYGVVYRAVDVRVPSPQSFAVKCLMHTSAQSQNRRQLHIREIALHQIASGHKGIVTLHKVVKDYDYTYIIMDYAPDHDLFTQILTNRRYLGDDVIIKYIFLQLLDAVKYIHSLGIYHRDLKPENILCFDSGYRVALTDFGLATTDKTSSEFRTGSVYHMSPECQGGEYAPTDVYSPRFNDIWSLGIILLNLATGRNPWKSATSSDPTFQAYLRDPQKFLPTVLPISPELNRILVQVLHVDWRKRMTLGEFRRAIENLDTFYSDGAIFEGSLARCPWEAGFDLGDGGDDASPTRVDMPMPTYQDGLVEDQTQLKSCWSEDSEDDDFEFSGQNTLSWSQMDDVINEPPWLLHSLPSPRFRKEDSSSECDYDDDESTPSITNSPTSPCASGIFSFPATPESTSKLRGILRRKLNERQKLTINTLFVPRPRYYDASNPENGGNQDSLGPSSSSSVVRTAVEYISYASSFYLTNTRGSEVSLRTPESIDLRSPAHTEDKDVQSTTSWDSGSVVPHLPSGSAMSLEMTFDSGYPSTGLSSPSNMDFTEGEPRTITGTMVGPPEYLRWPNFRWRDDSEERGGAPGVGSQVYGTVREGSSHRGGYDYQKLFCRGPKSFNPLKYFTRLGAGASSSTPAHINMPPKQHISETLGRFSQLTKQFRPETRYHNDTPVLNMPVPVHSWSFESDGQSWATYMSNQQCASQAPFPKLPPTPLHPDTPDHTSYGRNSHIRTTRQWFMSSRLFQSNPGPS</sequence>
<dbReference type="PROSITE" id="PS50011">
    <property type="entry name" value="PROTEIN_KINASE_DOM"/>
    <property type="match status" value="1"/>
</dbReference>
<dbReference type="AlphaFoldDB" id="A0A2A9NIJ2"/>
<feature type="compositionally biased region" description="Basic and acidic residues" evidence="4">
    <location>
        <begin position="514"/>
        <end position="529"/>
    </location>
</feature>
<dbReference type="InterPro" id="IPR017441">
    <property type="entry name" value="Protein_kinase_ATP_BS"/>
</dbReference>
<feature type="compositionally biased region" description="Low complexity" evidence="4">
    <location>
        <begin position="407"/>
        <end position="417"/>
    </location>
</feature>
<evidence type="ECO:0000259" key="5">
    <source>
        <dbReference type="PROSITE" id="PS50011"/>
    </source>
</evidence>
<dbReference type="GO" id="GO:0004672">
    <property type="term" value="F:protein kinase activity"/>
    <property type="evidence" value="ECO:0007669"/>
    <property type="project" value="InterPro"/>
</dbReference>
<dbReference type="STRING" id="703135.A0A2A9NIJ2"/>
<name>A0A2A9NIJ2_9AGAR</name>
<feature type="region of interest" description="Disordered" evidence="4">
    <location>
        <begin position="728"/>
        <end position="753"/>
    </location>
</feature>
<dbReference type="Gene3D" id="1.10.510.10">
    <property type="entry name" value="Transferase(Phosphotransferase) domain 1"/>
    <property type="match status" value="1"/>
</dbReference>
<feature type="binding site" evidence="3">
    <location>
        <position position="55"/>
    </location>
    <ligand>
        <name>ATP</name>
        <dbReference type="ChEBI" id="CHEBI:30616"/>
    </ligand>
</feature>
<feature type="domain" description="Protein kinase" evidence="5">
    <location>
        <begin position="24"/>
        <end position="294"/>
    </location>
</feature>
<gene>
    <name evidence="6" type="ORF">AMATHDRAFT_62169</name>
</gene>
<reference evidence="6 7" key="1">
    <citation type="submission" date="2014-02" db="EMBL/GenBank/DDBJ databases">
        <title>Transposable element dynamics among asymbiotic and ectomycorrhizal Amanita fungi.</title>
        <authorList>
            <consortium name="DOE Joint Genome Institute"/>
            <person name="Hess J."/>
            <person name="Skrede I."/>
            <person name="Wolfe B."/>
            <person name="LaButti K."/>
            <person name="Ohm R.A."/>
            <person name="Grigoriev I.V."/>
            <person name="Pringle A."/>
        </authorList>
    </citation>
    <scope>NUCLEOTIDE SEQUENCE [LARGE SCALE GENOMIC DNA]</scope>
    <source>
        <strain evidence="6 7">SKay4041</strain>
    </source>
</reference>
<keyword evidence="7" id="KW-1185">Reference proteome</keyword>
<dbReference type="Proteomes" id="UP000242287">
    <property type="component" value="Unassembled WGS sequence"/>
</dbReference>
<accession>A0A2A9NIJ2</accession>
<feature type="compositionally biased region" description="Pro residues" evidence="4">
    <location>
        <begin position="733"/>
        <end position="742"/>
    </location>
</feature>
<keyword evidence="2 3" id="KW-0067">ATP-binding</keyword>
<organism evidence="6 7">
    <name type="scientific">Amanita thiersii Skay4041</name>
    <dbReference type="NCBI Taxonomy" id="703135"/>
    <lineage>
        <taxon>Eukaryota</taxon>
        <taxon>Fungi</taxon>
        <taxon>Dikarya</taxon>
        <taxon>Basidiomycota</taxon>
        <taxon>Agaricomycotina</taxon>
        <taxon>Agaricomycetes</taxon>
        <taxon>Agaricomycetidae</taxon>
        <taxon>Agaricales</taxon>
        <taxon>Pluteineae</taxon>
        <taxon>Amanitaceae</taxon>
        <taxon>Amanita</taxon>
    </lineage>
</organism>
<evidence type="ECO:0000256" key="1">
    <source>
        <dbReference type="ARBA" id="ARBA00022741"/>
    </source>
</evidence>
<proteinExistence type="predicted"/>
<dbReference type="GO" id="GO:0005524">
    <property type="term" value="F:ATP binding"/>
    <property type="evidence" value="ECO:0007669"/>
    <property type="project" value="UniProtKB-UniRule"/>
</dbReference>
<dbReference type="PROSITE" id="PS00107">
    <property type="entry name" value="PROTEIN_KINASE_ATP"/>
    <property type="match status" value="1"/>
</dbReference>
<evidence type="ECO:0000256" key="2">
    <source>
        <dbReference type="ARBA" id="ARBA00022840"/>
    </source>
</evidence>
<feature type="compositionally biased region" description="Polar residues" evidence="4">
    <location>
        <begin position="466"/>
        <end position="478"/>
    </location>
</feature>
<feature type="region of interest" description="Disordered" evidence="4">
    <location>
        <begin position="385"/>
        <end position="418"/>
    </location>
</feature>
<evidence type="ECO:0000313" key="7">
    <source>
        <dbReference type="Proteomes" id="UP000242287"/>
    </source>
</evidence>
<dbReference type="SUPFAM" id="SSF56112">
    <property type="entry name" value="Protein kinase-like (PK-like)"/>
    <property type="match status" value="1"/>
</dbReference>
<dbReference type="Pfam" id="PF00069">
    <property type="entry name" value="Pkinase"/>
    <property type="match status" value="1"/>
</dbReference>
<dbReference type="EMBL" id="KZ302016">
    <property type="protein sequence ID" value="PFH49898.1"/>
    <property type="molecule type" value="Genomic_DNA"/>
</dbReference>
<protein>
    <recommendedName>
        <fullName evidence="5">Protein kinase domain-containing protein</fullName>
    </recommendedName>
</protein>
<dbReference type="PANTHER" id="PTHR44167">
    <property type="entry name" value="OVARIAN-SPECIFIC SERINE/THREONINE-PROTEIN KINASE LOK-RELATED"/>
    <property type="match status" value="1"/>
</dbReference>
<keyword evidence="1 3" id="KW-0547">Nucleotide-binding</keyword>
<feature type="compositionally biased region" description="Acidic residues" evidence="4">
    <location>
        <begin position="396"/>
        <end position="406"/>
    </location>
</feature>
<evidence type="ECO:0000256" key="3">
    <source>
        <dbReference type="PROSITE-ProRule" id="PRU10141"/>
    </source>
</evidence>
<dbReference type="OrthoDB" id="541276at2759"/>
<dbReference type="InterPro" id="IPR000719">
    <property type="entry name" value="Prot_kinase_dom"/>
</dbReference>
<dbReference type="PROSITE" id="PS00108">
    <property type="entry name" value="PROTEIN_KINASE_ST"/>
    <property type="match status" value="1"/>
</dbReference>
<dbReference type="SMART" id="SM00220">
    <property type="entry name" value="S_TKc"/>
    <property type="match status" value="1"/>
</dbReference>
<dbReference type="InterPro" id="IPR008271">
    <property type="entry name" value="Ser/Thr_kinase_AS"/>
</dbReference>
<feature type="region of interest" description="Disordered" evidence="4">
    <location>
        <begin position="460"/>
        <end position="481"/>
    </location>
</feature>
<dbReference type="PANTHER" id="PTHR44167:SF24">
    <property type="entry name" value="SERINE_THREONINE-PROTEIN KINASE CHK2"/>
    <property type="match status" value="1"/>
</dbReference>
<feature type="region of interest" description="Disordered" evidence="4">
    <location>
        <begin position="509"/>
        <end position="540"/>
    </location>
</feature>
<dbReference type="InterPro" id="IPR011009">
    <property type="entry name" value="Kinase-like_dom_sf"/>
</dbReference>
<evidence type="ECO:0000256" key="4">
    <source>
        <dbReference type="SAM" id="MobiDB-lite"/>
    </source>
</evidence>